<dbReference type="EMBL" id="LUGG01000041">
    <property type="protein sequence ID" value="OBZ65680.1"/>
    <property type="molecule type" value="Genomic_DNA"/>
</dbReference>
<dbReference type="Proteomes" id="UP000092993">
    <property type="component" value="Unassembled WGS sequence"/>
</dbReference>
<feature type="region of interest" description="Disordered" evidence="1">
    <location>
        <begin position="488"/>
        <end position="524"/>
    </location>
</feature>
<dbReference type="SUPFAM" id="SSF48371">
    <property type="entry name" value="ARM repeat"/>
    <property type="match status" value="1"/>
</dbReference>
<feature type="compositionally biased region" description="Low complexity" evidence="1">
    <location>
        <begin position="583"/>
        <end position="604"/>
    </location>
</feature>
<dbReference type="STRING" id="5627.A0A1C7LM29"/>
<proteinExistence type="predicted"/>
<accession>A0A1C7LM29</accession>
<dbReference type="OrthoDB" id="20900at2759"/>
<dbReference type="InterPro" id="IPR016024">
    <property type="entry name" value="ARM-type_fold"/>
</dbReference>
<feature type="compositionally biased region" description="Polar residues" evidence="1">
    <location>
        <begin position="541"/>
        <end position="573"/>
    </location>
</feature>
<sequence length="634" mass="68849">MLECAQSWLGAALPLLSNQPLPTVKAAIRLLRHIFSGATDVSEFQRQLAQATRAGYPCQPMPLYPTLHRALYGALSNLALKYLNGSAPSPTPQALVDTSSGLYAVLHLTGGKVGATNLWRKSLDDTLGFAWGAFSQMRTTYPDHGSKSSFRDHSKEDPIIAVPLALDRLRAAVHVLGHLLRATTSRPVSLPIDEQIEGHVDQAVRSLEESVIPALWMEGCKLLGSLAESGRYHLTPHLHQLISYLSYHLEQPRSPTFRLAFLRTATLLLVHCYQLHDTVLSSRLTKAILPSLTVVLATQSQVQGDVEQTAGRSRSRKAKKRARGYEGDEVFKVSREIICPSTEDGEVLLAALDAVEIILMKTYLAPPVYSIASRILLSIYISWPNLPPAVLSPDLVMHGKMHLKLQEICSQLASGTTSTLSKSLGLVINTLPGNATGVRNLMVQREIDLFLHPRVPPLVRSLPHVEKLSLFRAEESQEEVDARHTLGLGTTDEISHPGPLEAASGGIPTTQETPSEPFGMPSRAHEPALPVWQHQLQPVQPSFQSPVTNTSAFLPTSNVPKPQLPVPQQSQNIAPVPSPPSSLPNTLPSSMSASMSADSHVAAAPRSPPAPGEVPMNEDDDEPMPTINMDSDSD</sequence>
<evidence type="ECO:0008006" key="4">
    <source>
        <dbReference type="Google" id="ProtNLM"/>
    </source>
</evidence>
<organism evidence="2 3">
    <name type="scientific">Grifola frondosa</name>
    <name type="common">Maitake</name>
    <name type="synonym">Polyporus frondosus</name>
    <dbReference type="NCBI Taxonomy" id="5627"/>
    <lineage>
        <taxon>Eukaryota</taxon>
        <taxon>Fungi</taxon>
        <taxon>Dikarya</taxon>
        <taxon>Basidiomycota</taxon>
        <taxon>Agaricomycotina</taxon>
        <taxon>Agaricomycetes</taxon>
        <taxon>Polyporales</taxon>
        <taxon>Grifolaceae</taxon>
        <taxon>Grifola</taxon>
    </lineage>
</organism>
<dbReference type="AlphaFoldDB" id="A0A1C7LM29"/>
<keyword evidence="3" id="KW-1185">Reference proteome</keyword>
<reference evidence="2 3" key="1">
    <citation type="submission" date="2016-03" db="EMBL/GenBank/DDBJ databases">
        <title>Whole genome sequencing of Grifola frondosa 9006-11.</title>
        <authorList>
            <person name="Min B."/>
            <person name="Park H."/>
            <person name="Kim J.-G."/>
            <person name="Cho H."/>
            <person name="Oh Y.-L."/>
            <person name="Kong W.-S."/>
            <person name="Choi I.-G."/>
        </authorList>
    </citation>
    <scope>NUCLEOTIDE SEQUENCE [LARGE SCALE GENOMIC DNA]</scope>
    <source>
        <strain evidence="2 3">9006-11</strain>
    </source>
</reference>
<protein>
    <recommendedName>
        <fullName evidence="4">Pre-rRNA-processing protein RIX1</fullName>
    </recommendedName>
</protein>
<evidence type="ECO:0000313" key="3">
    <source>
        <dbReference type="Proteomes" id="UP000092993"/>
    </source>
</evidence>
<name>A0A1C7LM29_GRIFR</name>
<gene>
    <name evidence="2" type="ORF">A0H81_14314</name>
</gene>
<feature type="region of interest" description="Disordered" evidence="1">
    <location>
        <begin position="541"/>
        <end position="634"/>
    </location>
</feature>
<comment type="caution">
    <text evidence="2">The sequence shown here is derived from an EMBL/GenBank/DDBJ whole genome shotgun (WGS) entry which is preliminary data.</text>
</comment>
<evidence type="ECO:0000313" key="2">
    <source>
        <dbReference type="EMBL" id="OBZ65680.1"/>
    </source>
</evidence>
<dbReference type="OMA" id="MLECAQS"/>
<evidence type="ECO:0000256" key="1">
    <source>
        <dbReference type="SAM" id="MobiDB-lite"/>
    </source>
</evidence>